<protein>
    <submittedName>
        <fullName evidence="2">Uncharacterized protein</fullName>
    </submittedName>
</protein>
<proteinExistence type="predicted"/>
<evidence type="ECO:0000313" key="2">
    <source>
        <dbReference type="EMBL" id="SJL00111.1"/>
    </source>
</evidence>
<name>A0A284QUP3_ARMOS</name>
<dbReference type="AlphaFoldDB" id="A0A284QUP3"/>
<feature type="compositionally biased region" description="Basic and acidic residues" evidence="1">
    <location>
        <begin position="173"/>
        <end position="206"/>
    </location>
</feature>
<accession>A0A284QUP3</accession>
<feature type="compositionally biased region" description="Basic and acidic residues" evidence="1">
    <location>
        <begin position="66"/>
        <end position="137"/>
    </location>
</feature>
<organism evidence="2 3">
    <name type="scientific">Armillaria ostoyae</name>
    <name type="common">Armillaria root rot fungus</name>
    <dbReference type="NCBI Taxonomy" id="47428"/>
    <lineage>
        <taxon>Eukaryota</taxon>
        <taxon>Fungi</taxon>
        <taxon>Dikarya</taxon>
        <taxon>Basidiomycota</taxon>
        <taxon>Agaricomycotina</taxon>
        <taxon>Agaricomycetes</taxon>
        <taxon>Agaricomycetidae</taxon>
        <taxon>Agaricales</taxon>
        <taxon>Marasmiineae</taxon>
        <taxon>Physalacriaceae</taxon>
        <taxon>Armillaria</taxon>
    </lineage>
</organism>
<gene>
    <name evidence="2" type="ORF">ARMOST_03423</name>
</gene>
<evidence type="ECO:0000256" key="1">
    <source>
        <dbReference type="SAM" id="MobiDB-lite"/>
    </source>
</evidence>
<feature type="compositionally biased region" description="Basic and acidic residues" evidence="1">
    <location>
        <begin position="146"/>
        <end position="163"/>
    </location>
</feature>
<feature type="region of interest" description="Disordered" evidence="1">
    <location>
        <begin position="494"/>
        <end position="538"/>
    </location>
</feature>
<feature type="region of interest" description="Disordered" evidence="1">
    <location>
        <begin position="66"/>
        <end position="239"/>
    </location>
</feature>
<keyword evidence="3" id="KW-1185">Reference proteome</keyword>
<reference evidence="3" key="1">
    <citation type="journal article" date="2017" name="Nat. Ecol. Evol.">
        <title>Genome expansion and lineage-specific genetic innovations in the forest pathogenic fungi Armillaria.</title>
        <authorList>
            <person name="Sipos G."/>
            <person name="Prasanna A.N."/>
            <person name="Walter M.C."/>
            <person name="O'Connor E."/>
            <person name="Balint B."/>
            <person name="Krizsan K."/>
            <person name="Kiss B."/>
            <person name="Hess J."/>
            <person name="Varga T."/>
            <person name="Slot J."/>
            <person name="Riley R."/>
            <person name="Boka B."/>
            <person name="Rigling D."/>
            <person name="Barry K."/>
            <person name="Lee J."/>
            <person name="Mihaltcheva S."/>
            <person name="LaButti K."/>
            <person name="Lipzen A."/>
            <person name="Waldron R."/>
            <person name="Moloney N.M."/>
            <person name="Sperisen C."/>
            <person name="Kredics L."/>
            <person name="Vagvoelgyi C."/>
            <person name="Patrignani A."/>
            <person name="Fitzpatrick D."/>
            <person name="Nagy I."/>
            <person name="Doyle S."/>
            <person name="Anderson J.B."/>
            <person name="Grigoriev I.V."/>
            <person name="Gueldener U."/>
            <person name="Muensterkoetter M."/>
            <person name="Nagy L.G."/>
        </authorList>
    </citation>
    <scope>NUCLEOTIDE SEQUENCE [LARGE SCALE GENOMIC DNA]</scope>
    <source>
        <strain evidence="3">C18/9</strain>
    </source>
</reference>
<dbReference type="OrthoDB" id="3109335at2759"/>
<feature type="compositionally biased region" description="Acidic residues" evidence="1">
    <location>
        <begin position="499"/>
        <end position="513"/>
    </location>
</feature>
<dbReference type="EMBL" id="FUEG01000002">
    <property type="protein sequence ID" value="SJL00111.1"/>
    <property type="molecule type" value="Genomic_DNA"/>
</dbReference>
<dbReference type="Proteomes" id="UP000219338">
    <property type="component" value="Unassembled WGS sequence"/>
</dbReference>
<sequence>MSSANECHHSVTLKLYEPAPSPPELTFEEYEVFVSERASAEQRYSEAMGAHEEWKVEWAKEAQLEKLKADKEARKKEEERKVAEKKKEEEKQAAILRAKQEAEDKQKKLAALKAEKEAADATAEKKKKDDLKKEEKRLRKKKKKMEKAVKAMDTVRSEKDKAAAKAAESALVNEEKGTDVDTERELSEGVKEKALKKLKEVRDGKQKATAPAGPKRKCATKSASVVEESDGESRPGPRKRVKVEVLGPVEGEEEFNGSKRCMCCHQDVAHCFVCPASKKLIRGWTYLRCKAKKAACSLNKGTASALTISSEDVSELLQKLAHMVETLSNKVDILTGQVVSLGGHVDNLVDDFHSEAINSLEKLISNMEEWQASCMELKDLGSVNSEALQRVMVWQLDEDMAQLRVKGPAKPEKMNADNPYEVANSATCSKPPGTSSTSWKANLWKHNCDDFLVEDSDLGEKVLDGKVWKSRKPYGKDLGIPVLDSLFVLDSESVGATTSEEEDEESEEGLESTEDNKDAPVGGAKDVEMGEVAGVVDA</sequence>
<evidence type="ECO:0000313" key="3">
    <source>
        <dbReference type="Proteomes" id="UP000219338"/>
    </source>
</evidence>